<dbReference type="EMBL" id="CAJQZP010001196">
    <property type="protein sequence ID" value="CAG5028444.1"/>
    <property type="molecule type" value="Genomic_DNA"/>
</dbReference>
<proteinExistence type="predicted"/>
<evidence type="ECO:0000313" key="1">
    <source>
        <dbReference type="EMBL" id="CAG5028444.1"/>
    </source>
</evidence>
<reference evidence="1" key="1">
    <citation type="submission" date="2021-04" db="EMBL/GenBank/DDBJ databases">
        <authorList>
            <person name="Tunstrom K."/>
        </authorList>
    </citation>
    <scope>NUCLEOTIDE SEQUENCE</scope>
</reference>
<dbReference type="Proteomes" id="UP000691718">
    <property type="component" value="Unassembled WGS sequence"/>
</dbReference>
<protein>
    <submittedName>
        <fullName evidence="1">(apollo) hypothetical protein</fullName>
    </submittedName>
</protein>
<name>A0A8S3XRQ4_PARAO</name>
<gene>
    <name evidence="1" type="ORF">PAPOLLO_LOCUS19049</name>
</gene>
<accession>A0A8S3XRQ4</accession>
<dbReference type="AlphaFoldDB" id="A0A8S3XRQ4"/>
<organism evidence="1 2">
    <name type="scientific">Parnassius apollo</name>
    <name type="common">Apollo butterfly</name>
    <name type="synonym">Papilio apollo</name>
    <dbReference type="NCBI Taxonomy" id="110799"/>
    <lineage>
        <taxon>Eukaryota</taxon>
        <taxon>Metazoa</taxon>
        <taxon>Ecdysozoa</taxon>
        <taxon>Arthropoda</taxon>
        <taxon>Hexapoda</taxon>
        <taxon>Insecta</taxon>
        <taxon>Pterygota</taxon>
        <taxon>Neoptera</taxon>
        <taxon>Endopterygota</taxon>
        <taxon>Lepidoptera</taxon>
        <taxon>Glossata</taxon>
        <taxon>Ditrysia</taxon>
        <taxon>Papilionoidea</taxon>
        <taxon>Papilionidae</taxon>
        <taxon>Parnassiinae</taxon>
        <taxon>Parnassini</taxon>
        <taxon>Parnassius</taxon>
        <taxon>Parnassius</taxon>
    </lineage>
</organism>
<comment type="caution">
    <text evidence="1">The sequence shown here is derived from an EMBL/GenBank/DDBJ whole genome shotgun (WGS) entry which is preliminary data.</text>
</comment>
<keyword evidence="2" id="KW-1185">Reference proteome</keyword>
<evidence type="ECO:0000313" key="2">
    <source>
        <dbReference type="Proteomes" id="UP000691718"/>
    </source>
</evidence>
<sequence length="153" mass="17528">MMIFSTTEVKLSDHSVKELKYKLNSKYPKRKEKTEVKSRITSQENIKYFHFMFCNDFECPRPLKDIEARLQSLLSSEGEDTGDDELNENFSDIVNKTLDRLQNIITEELLDIAGNKNEAPSHFSAELVTETDSESQLIQLEGLGIEGYNMGVL</sequence>